<name>A0A1H7K1X6_9EURY</name>
<dbReference type="Proteomes" id="UP000199506">
    <property type="component" value="Unassembled WGS sequence"/>
</dbReference>
<dbReference type="EMBL" id="FOAK01000005">
    <property type="protein sequence ID" value="SEK80873.1"/>
    <property type="molecule type" value="Genomic_DNA"/>
</dbReference>
<evidence type="ECO:0000313" key="2">
    <source>
        <dbReference type="Proteomes" id="UP000199506"/>
    </source>
</evidence>
<protein>
    <recommendedName>
        <fullName evidence="3">DUF2119 domain-containing protein</fullName>
    </recommendedName>
</protein>
<proteinExistence type="predicted"/>
<accession>A0A1H7K1X6</accession>
<dbReference type="STRING" id="190974.SAMN05216439_1516"/>
<sequence>MSFFKYIDNGEGPTKLFIGGLHGNEGTTSLKFIKRIKDENLSSGQFYFYNFDKTPYISTVDKEYYKSELGQKVLGLIEYLCPDFYTELHCYNLKNYDKLTSMERYKKTGIPPLIKLGNHVLVSSVSPLIRMTYFSTETVCKTLEFPCFEKLNSEIIEKYNFNKSLAIETYEELLNLILSSPSRDHFEREMLKKHENQVHIAMRYAEKVFGKDFPPY</sequence>
<dbReference type="OrthoDB" id="70832at2157"/>
<dbReference type="Pfam" id="PF09892">
    <property type="entry name" value="DUF2119"/>
    <property type="match status" value="1"/>
</dbReference>
<dbReference type="RefSeq" id="WP_069574985.1">
    <property type="nucleotide sequence ID" value="NZ_FOAK01000005.1"/>
</dbReference>
<evidence type="ECO:0000313" key="1">
    <source>
        <dbReference type="EMBL" id="SEK80873.1"/>
    </source>
</evidence>
<gene>
    <name evidence="1" type="ORF">SAMN05216439_1516</name>
</gene>
<dbReference type="AlphaFoldDB" id="A0A1H7K1X6"/>
<reference evidence="1 2" key="1">
    <citation type="submission" date="2016-10" db="EMBL/GenBank/DDBJ databases">
        <authorList>
            <person name="de Groot N.N."/>
        </authorList>
    </citation>
    <scope>NUCLEOTIDE SEQUENCE [LARGE SCALE GENOMIC DNA]</scope>
    <source>
        <strain evidence="1 2">DSM 11978</strain>
    </source>
</reference>
<organism evidence="1 2">
    <name type="scientific">Methanobrevibacter gottschalkii</name>
    <dbReference type="NCBI Taxonomy" id="190974"/>
    <lineage>
        <taxon>Archaea</taxon>
        <taxon>Methanobacteriati</taxon>
        <taxon>Methanobacteriota</taxon>
        <taxon>Methanomada group</taxon>
        <taxon>Methanobacteria</taxon>
        <taxon>Methanobacteriales</taxon>
        <taxon>Methanobacteriaceae</taxon>
        <taxon>Methanobrevibacter</taxon>
    </lineage>
</organism>
<dbReference type="InterPro" id="IPR019218">
    <property type="entry name" value="DUF2119"/>
</dbReference>
<evidence type="ECO:0008006" key="3">
    <source>
        <dbReference type="Google" id="ProtNLM"/>
    </source>
</evidence>